<comment type="caution">
    <text evidence="5">The sequence shown here is derived from an EMBL/GenBank/DDBJ whole genome shotgun (WGS) entry which is preliminary data.</text>
</comment>
<feature type="domain" description="DUF1980" evidence="4">
    <location>
        <begin position="181"/>
        <end position="272"/>
    </location>
</feature>
<evidence type="ECO:0000313" key="5">
    <source>
        <dbReference type="EMBL" id="GII41136.1"/>
    </source>
</evidence>
<keyword evidence="2" id="KW-0472">Membrane</keyword>
<dbReference type="InterPro" id="IPR015402">
    <property type="entry name" value="DUF1980"/>
</dbReference>
<evidence type="ECO:0000256" key="2">
    <source>
        <dbReference type="SAM" id="Phobius"/>
    </source>
</evidence>
<gene>
    <name evidence="5" type="ORF">Pph01_61390</name>
</gene>
<dbReference type="PANTHER" id="PTHR40047:SF1">
    <property type="entry name" value="UPF0703 PROTEIN YCGQ"/>
    <property type="match status" value="1"/>
</dbReference>
<keyword evidence="2" id="KW-0812">Transmembrane</keyword>
<feature type="transmembrane region" description="Helical" evidence="2">
    <location>
        <begin position="112"/>
        <end position="136"/>
    </location>
</feature>
<feature type="compositionally biased region" description="Basic and acidic residues" evidence="1">
    <location>
        <begin position="69"/>
        <end position="84"/>
    </location>
</feature>
<evidence type="ECO:0000313" key="6">
    <source>
        <dbReference type="Proteomes" id="UP000622547"/>
    </source>
</evidence>
<accession>A0A8J3XIP1</accession>
<reference evidence="5 6" key="1">
    <citation type="submission" date="2021-01" db="EMBL/GenBank/DDBJ databases">
        <title>Whole genome shotgun sequence of Planotetraspora phitsanulokensis NBRC 104273.</title>
        <authorList>
            <person name="Komaki H."/>
            <person name="Tamura T."/>
        </authorList>
    </citation>
    <scope>NUCLEOTIDE SEQUENCE [LARGE SCALE GENOMIC DNA]</scope>
    <source>
        <strain evidence="5 6">NBRC 104273</strain>
    </source>
</reference>
<dbReference type="PANTHER" id="PTHR40047">
    <property type="entry name" value="UPF0703 PROTEIN YCGQ"/>
    <property type="match status" value="1"/>
</dbReference>
<sequence>MNRMSQSLLLVLLGGAVLRVTVLSTTYVNYVKPGFRPFLIAAGVVILVLGVVGLVQEWRQPSVAGKGPSRTDDATGTHPAHTDDATGPGSAPVAAEGHGHHHGHDHSRVSRAAWLLCLPVFAIFLISPPPLGAFAARSEDAPSPPPAHAADAYVPLPADKATSMELGEFIGRAWGDANRSLADKKVTLTGFVVRSSKKDRWYVTRMQMSCCAADAIALKVAVFDAERPPDDTWVEVTGTWIAPKTDKIPNGTVPPQLAATDVTEIPQPFEPYE</sequence>
<organism evidence="5 6">
    <name type="scientific">Planotetraspora phitsanulokensis</name>
    <dbReference type="NCBI Taxonomy" id="575192"/>
    <lineage>
        <taxon>Bacteria</taxon>
        <taxon>Bacillati</taxon>
        <taxon>Actinomycetota</taxon>
        <taxon>Actinomycetes</taxon>
        <taxon>Streptosporangiales</taxon>
        <taxon>Streptosporangiaceae</taxon>
        <taxon>Planotetraspora</taxon>
    </lineage>
</organism>
<dbReference type="Pfam" id="PF09323">
    <property type="entry name" value="DUF1980"/>
    <property type="match status" value="1"/>
</dbReference>
<name>A0A8J3XIP1_9ACTN</name>
<evidence type="ECO:0000256" key="1">
    <source>
        <dbReference type="SAM" id="MobiDB-lite"/>
    </source>
</evidence>
<feature type="domain" description="DUF1980" evidence="3">
    <location>
        <begin position="16"/>
        <end position="133"/>
    </location>
</feature>
<evidence type="ECO:0000259" key="4">
    <source>
        <dbReference type="Pfam" id="PF21537"/>
    </source>
</evidence>
<dbReference type="EMBL" id="BOOP01000030">
    <property type="protein sequence ID" value="GII41136.1"/>
    <property type="molecule type" value="Genomic_DNA"/>
</dbReference>
<evidence type="ECO:0000259" key="3">
    <source>
        <dbReference type="Pfam" id="PF09323"/>
    </source>
</evidence>
<dbReference type="Proteomes" id="UP000622547">
    <property type="component" value="Unassembled WGS sequence"/>
</dbReference>
<dbReference type="InterPro" id="IPR052955">
    <property type="entry name" value="UPF0703_membrane_permease"/>
</dbReference>
<dbReference type="NCBIfam" id="TIGR03943">
    <property type="entry name" value="TIGR03943 family putative permease subunit"/>
    <property type="match status" value="1"/>
</dbReference>
<protein>
    <submittedName>
        <fullName evidence="5">TIGR03943 family protein</fullName>
    </submittedName>
</protein>
<keyword evidence="6" id="KW-1185">Reference proteome</keyword>
<keyword evidence="2" id="KW-1133">Transmembrane helix</keyword>
<dbReference type="InterPro" id="IPR048493">
    <property type="entry name" value="DUF1980_N"/>
</dbReference>
<feature type="transmembrane region" description="Helical" evidence="2">
    <location>
        <begin position="34"/>
        <end position="55"/>
    </location>
</feature>
<dbReference type="Pfam" id="PF21537">
    <property type="entry name" value="DUF1980_C"/>
    <property type="match status" value="1"/>
</dbReference>
<dbReference type="InterPro" id="IPR048447">
    <property type="entry name" value="DUF1980_C"/>
</dbReference>
<proteinExistence type="predicted"/>
<feature type="region of interest" description="Disordered" evidence="1">
    <location>
        <begin position="62"/>
        <end position="104"/>
    </location>
</feature>
<dbReference type="AlphaFoldDB" id="A0A8J3XIP1"/>